<name>A0A5J4L7M1_9ZZZZ</name>
<proteinExistence type="predicted"/>
<dbReference type="InterPro" id="IPR036890">
    <property type="entry name" value="HATPase_C_sf"/>
</dbReference>
<reference evidence="9" key="1">
    <citation type="submission" date="2019-10" db="EMBL/GenBank/DDBJ databases">
        <title>Metagenomic sequencing of thiosulfate-disproportionating enrichment culture.</title>
        <authorList>
            <person name="Umezawa K."/>
            <person name="Kojima H."/>
            <person name="Fukui M."/>
        </authorList>
    </citation>
    <scope>NUCLEOTIDE SEQUENCE</scope>
    <source>
        <strain evidence="9">45J</strain>
    </source>
</reference>
<evidence type="ECO:0000256" key="3">
    <source>
        <dbReference type="ARBA" id="ARBA00022741"/>
    </source>
</evidence>
<protein>
    <recommendedName>
        <fullName evidence="8">Histidine kinase domain-containing protein</fullName>
    </recommendedName>
</protein>
<keyword evidence="2" id="KW-0808">Transferase</keyword>
<dbReference type="AlphaFoldDB" id="A0A5J4L7M1"/>
<dbReference type="PANTHER" id="PTHR43065">
    <property type="entry name" value="SENSOR HISTIDINE KINASE"/>
    <property type="match status" value="1"/>
</dbReference>
<feature type="domain" description="Histidine kinase" evidence="8">
    <location>
        <begin position="212"/>
        <end position="421"/>
    </location>
</feature>
<feature type="transmembrane region" description="Helical" evidence="7">
    <location>
        <begin position="163"/>
        <end position="186"/>
    </location>
</feature>
<dbReference type="GO" id="GO:0005524">
    <property type="term" value="F:ATP binding"/>
    <property type="evidence" value="ECO:0007669"/>
    <property type="project" value="UniProtKB-KW"/>
</dbReference>
<accession>A0A5J4L7M1</accession>
<keyword evidence="7" id="KW-1133">Transmembrane helix</keyword>
<keyword evidence="7" id="KW-0812">Transmembrane</keyword>
<dbReference type="InterPro" id="IPR005467">
    <property type="entry name" value="His_kinase_dom"/>
</dbReference>
<evidence type="ECO:0000256" key="6">
    <source>
        <dbReference type="ARBA" id="ARBA00023012"/>
    </source>
</evidence>
<keyword evidence="7" id="KW-0472">Membrane</keyword>
<dbReference type="Gene3D" id="1.10.287.130">
    <property type="match status" value="1"/>
</dbReference>
<dbReference type="SUPFAM" id="SSF55874">
    <property type="entry name" value="ATPase domain of HSP90 chaperone/DNA topoisomerase II/histidine kinase"/>
    <property type="match status" value="1"/>
</dbReference>
<keyword evidence="3" id="KW-0547">Nucleotide-binding</keyword>
<dbReference type="InterPro" id="IPR004358">
    <property type="entry name" value="Sig_transdc_His_kin-like_C"/>
</dbReference>
<evidence type="ECO:0000256" key="5">
    <source>
        <dbReference type="ARBA" id="ARBA00022840"/>
    </source>
</evidence>
<keyword evidence="4" id="KW-0418">Kinase</keyword>
<keyword evidence="6" id="KW-0902">Two-component regulatory system</keyword>
<evidence type="ECO:0000256" key="2">
    <source>
        <dbReference type="ARBA" id="ARBA00022679"/>
    </source>
</evidence>
<dbReference type="PROSITE" id="PS50109">
    <property type="entry name" value="HIS_KIN"/>
    <property type="match status" value="1"/>
</dbReference>
<dbReference type="GO" id="GO:0000155">
    <property type="term" value="F:phosphorelay sensor kinase activity"/>
    <property type="evidence" value="ECO:0007669"/>
    <property type="project" value="InterPro"/>
</dbReference>
<evidence type="ECO:0000256" key="4">
    <source>
        <dbReference type="ARBA" id="ARBA00022777"/>
    </source>
</evidence>
<organism evidence="9">
    <name type="scientific">hot springs metagenome</name>
    <dbReference type="NCBI Taxonomy" id="433727"/>
    <lineage>
        <taxon>unclassified sequences</taxon>
        <taxon>metagenomes</taxon>
        <taxon>ecological metagenomes</taxon>
    </lineage>
</organism>
<evidence type="ECO:0000259" key="8">
    <source>
        <dbReference type="PROSITE" id="PS50109"/>
    </source>
</evidence>
<evidence type="ECO:0000313" key="9">
    <source>
        <dbReference type="EMBL" id="GER94737.1"/>
    </source>
</evidence>
<evidence type="ECO:0000256" key="7">
    <source>
        <dbReference type="SAM" id="Phobius"/>
    </source>
</evidence>
<dbReference type="Gene3D" id="3.30.565.10">
    <property type="entry name" value="Histidine kinase-like ATPase, C-terminal domain"/>
    <property type="match status" value="1"/>
</dbReference>
<dbReference type="CDD" id="cd00075">
    <property type="entry name" value="HATPase"/>
    <property type="match status" value="1"/>
</dbReference>
<dbReference type="SMART" id="SM00388">
    <property type="entry name" value="HisKA"/>
    <property type="match status" value="1"/>
</dbReference>
<keyword evidence="5" id="KW-0067">ATP-binding</keyword>
<feature type="transmembrane region" description="Helical" evidence="7">
    <location>
        <begin position="12"/>
        <end position="30"/>
    </location>
</feature>
<comment type="caution">
    <text evidence="9">The sequence shown here is derived from an EMBL/GenBank/DDBJ whole genome shotgun (WGS) entry which is preliminary data.</text>
</comment>
<dbReference type="Pfam" id="PF00512">
    <property type="entry name" value="HisKA"/>
    <property type="match status" value="1"/>
</dbReference>
<dbReference type="PRINTS" id="PR00344">
    <property type="entry name" value="BCTRLSENSOR"/>
</dbReference>
<dbReference type="Pfam" id="PF02518">
    <property type="entry name" value="HATPase_c"/>
    <property type="match status" value="1"/>
</dbReference>
<dbReference type="InterPro" id="IPR036097">
    <property type="entry name" value="HisK_dim/P_sf"/>
</dbReference>
<dbReference type="SUPFAM" id="SSF47384">
    <property type="entry name" value="Homodimeric domain of signal transducing histidine kinase"/>
    <property type="match status" value="1"/>
</dbReference>
<gene>
    <name evidence="9" type="ORF">A45J_2501</name>
</gene>
<sequence>MNFSEKTKITLPILLIAIFVFSSFGWIFYFHNYQLKQITRTVYLLNTIDRDIKEFNMAVQSGILTLDNKYVIHADKHSLSVFDSLSTLRKSHSLEAERIKRKYMEYYSKLVSINSLFLEKRIAEGRKRLGELELIYSEINDEISKAIAMHTLEHERAVKNINIFMAVTSFVFIVMVSLIIALFMHYSKKRKQAEKAMIESEKMASLGVLAAGIAHEIRNPLTIISLGIEHLKQMFAGDKDVLYLTGNIHNAVERADKIIKGLLDYSQQSAFRFEDFDVSLIIEESLQILDEQIKNRNISVVKQFSPLPLHLKCDRDKMRQVFVSIMLNAINAMPDGGTLSIKLERDERAAMRIIFADTGKGISEKEIHRVFDPFFSDSQGASTGLGLSIAKGIVERHGGKIIIESRRGKGTDVIITCPAGKG</sequence>
<dbReference type="EMBL" id="BLAB01000001">
    <property type="protein sequence ID" value="GER94737.1"/>
    <property type="molecule type" value="Genomic_DNA"/>
</dbReference>
<dbReference type="SMART" id="SM00387">
    <property type="entry name" value="HATPase_c"/>
    <property type="match status" value="1"/>
</dbReference>
<dbReference type="InterPro" id="IPR003661">
    <property type="entry name" value="HisK_dim/P_dom"/>
</dbReference>
<keyword evidence="1" id="KW-0597">Phosphoprotein</keyword>
<dbReference type="CDD" id="cd00082">
    <property type="entry name" value="HisKA"/>
    <property type="match status" value="1"/>
</dbReference>
<evidence type="ECO:0000256" key="1">
    <source>
        <dbReference type="ARBA" id="ARBA00022553"/>
    </source>
</evidence>
<dbReference type="PANTHER" id="PTHR43065:SF10">
    <property type="entry name" value="PEROXIDE STRESS-ACTIVATED HISTIDINE KINASE MAK3"/>
    <property type="match status" value="1"/>
</dbReference>
<dbReference type="InterPro" id="IPR003594">
    <property type="entry name" value="HATPase_dom"/>
</dbReference>